<keyword evidence="1" id="KW-0472">Membrane</keyword>
<dbReference type="AlphaFoldDB" id="A0A2H6KI98"/>
<dbReference type="RefSeq" id="XP_028868958.1">
    <property type="nucleotide sequence ID" value="XM_029013125.1"/>
</dbReference>
<organism evidence="2 3">
    <name type="scientific">Babesia ovata</name>
    <dbReference type="NCBI Taxonomy" id="189622"/>
    <lineage>
        <taxon>Eukaryota</taxon>
        <taxon>Sar</taxon>
        <taxon>Alveolata</taxon>
        <taxon>Apicomplexa</taxon>
        <taxon>Aconoidasida</taxon>
        <taxon>Piroplasmida</taxon>
        <taxon>Babesiidae</taxon>
        <taxon>Babesia</taxon>
    </lineage>
</organism>
<dbReference type="OrthoDB" id="366420at2759"/>
<keyword evidence="1" id="KW-1133">Transmembrane helix</keyword>
<comment type="caution">
    <text evidence="2">The sequence shown here is derived from an EMBL/GenBank/DDBJ whole genome shotgun (WGS) entry which is preliminary data.</text>
</comment>
<gene>
    <name evidence="2" type="ORF">BOVATA_042080</name>
</gene>
<protein>
    <submittedName>
        <fullName evidence="2">Retinoic acid receptor responder 3-like protein</fullName>
    </submittedName>
</protein>
<dbReference type="VEuPathDB" id="PiroplasmaDB:BOVATA_042080"/>
<evidence type="ECO:0000313" key="2">
    <source>
        <dbReference type="EMBL" id="GBE62715.1"/>
    </source>
</evidence>
<proteinExistence type="predicted"/>
<reference evidence="2 3" key="1">
    <citation type="journal article" date="2017" name="BMC Genomics">
        <title>Whole-genome assembly of Babesia ovata and comparative genomics between closely related pathogens.</title>
        <authorList>
            <person name="Yamagishi J."/>
            <person name="Asada M."/>
            <person name="Hakimi H."/>
            <person name="Tanaka T.Q."/>
            <person name="Sugimoto C."/>
            <person name="Kawazu S."/>
        </authorList>
    </citation>
    <scope>NUCLEOTIDE SEQUENCE [LARGE SCALE GENOMIC DNA]</scope>
    <source>
        <strain evidence="2 3">Miyake</strain>
    </source>
</reference>
<dbReference type="EMBL" id="BDSA01000006">
    <property type="protein sequence ID" value="GBE62715.1"/>
    <property type="molecule type" value="Genomic_DNA"/>
</dbReference>
<evidence type="ECO:0000313" key="3">
    <source>
        <dbReference type="Proteomes" id="UP000236319"/>
    </source>
</evidence>
<name>A0A2H6KI98_9APIC</name>
<dbReference type="GeneID" id="39876485"/>
<keyword evidence="3" id="KW-1185">Reference proteome</keyword>
<keyword evidence="1" id="KW-0812">Transmembrane</keyword>
<accession>A0A2H6KI98</accession>
<dbReference type="Proteomes" id="UP000236319">
    <property type="component" value="Unassembled WGS sequence"/>
</dbReference>
<feature type="transmembrane region" description="Helical" evidence="1">
    <location>
        <begin position="479"/>
        <end position="497"/>
    </location>
</feature>
<sequence length="614" mass="70308">MQLKSVTSGGFPPTTATKLTNWLDRVAFAKILIILICLTLCVPCRCAKNSSDGEQTRNHATDLYDIEGEKVPSCQIADIAELICETRTESHVNVPIRNVIGNVRDENQDAARSMSEEQSLHRAPNTVESINPSESKEYCSGCMIESCKLGQCGKDVERFTHASVQNAARSEGQMKCRCERHHRLDGSRAPIDHTRTVKTSSDDYRGLLNSITLDKLPQALYIAYRAPFVMLKHHFALYERFEESVIWHFNHYVQEPLAGFYKSCSYTFYSCARNIVHKALAQLTVQLKARAMLKGEYMAMNVNLEDFMREEHNVHQHVFITKDAKLFSIRNIAAQLYRTTGIKHCIYWWHAITRNSKRRIQGNYTLPKLLTAIYGNKTRLIIKGCEVYLLWVTFSTGYLFLENLDYSEDIHDVEASVKEIFGSLAPSPFAIKRFSTAVYDAVIHLVACADHKMELFYGHLSCIYPEFELLLPQSRVERIGVTLALLFFVYTVLWFILATIRALLGIICIVVRGVITLRFAYVAYDKLKRWYDNSFLRWSFDLLQTEKNDIKSQSLAKGRMKMKNMHAANPQTDHPTVNRRKGADCPKKSVALWHGVSRRSRLTESVVNESNKDR</sequence>
<feature type="transmembrane region" description="Helical" evidence="1">
    <location>
        <begin position="503"/>
        <end position="524"/>
    </location>
</feature>
<evidence type="ECO:0000256" key="1">
    <source>
        <dbReference type="SAM" id="Phobius"/>
    </source>
</evidence>
<keyword evidence="2" id="KW-0675">Receptor</keyword>